<reference evidence="1 2" key="1">
    <citation type="journal article" date="2017" name="BMC Genomics">
        <title>Comparative genomic and phylogenomic analyses of the Bifidobacteriaceae family.</title>
        <authorList>
            <person name="Lugli G.A."/>
            <person name="Milani C."/>
            <person name="Turroni F."/>
            <person name="Duranti S."/>
            <person name="Mancabelli L."/>
            <person name="Mangifesta M."/>
            <person name="Ferrario C."/>
            <person name="Modesto M."/>
            <person name="Mattarelli P."/>
            <person name="Jiri K."/>
            <person name="van Sinderen D."/>
            <person name="Ventura M."/>
        </authorList>
    </citation>
    <scope>NUCLEOTIDE SEQUENCE [LARGE SCALE GENOMIC DNA]</scope>
    <source>
        <strain evidence="1 2">DSM 100202</strain>
    </source>
</reference>
<dbReference type="SUPFAM" id="SSF56784">
    <property type="entry name" value="HAD-like"/>
    <property type="match status" value="1"/>
</dbReference>
<dbReference type="SFLD" id="SFLDS00003">
    <property type="entry name" value="Haloacid_Dehalogenase"/>
    <property type="match status" value="1"/>
</dbReference>
<dbReference type="AlphaFoldDB" id="A0A261FYZ3"/>
<dbReference type="EMBL" id="MWWY01000022">
    <property type="protein sequence ID" value="OZG64424.1"/>
    <property type="molecule type" value="Genomic_DNA"/>
</dbReference>
<organism evidence="1 2">
    <name type="scientific">Bifidobacterium hapali</name>
    <dbReference type="NCBI Taxonomy" id="1630172"/>
    <lineage>
        <taxon>Bacteria</taxon>
        <taxon>Bacillati</taxon>
        <taxon>Actinomycetota</taxon>
        <taxon>Actinomycetes</taxon>
        <taxon>Bifidobacteriales</taxon>
        <taxon>Bifidobacteriaceae</taxon>
        <taxon>Bifidobacterium</taxon>
    </lineage>
</organism>
<dbReference type="OrthoDB" id="3180855at2"/>
<dbReference type="Gene3D" id="3.30.1240.10">
    <property type="match status" value="1"/>
</dbReference>
<dbReference type="PANTHER" id="PTHR10000">
    <property type="entry name" value="PHOSPHOSERINE PHOSPHATASE"/>
    <property type="match status" value="1"/>
</dbReference>
<dbReference type="Proteomes" id="UP000216074">
    <property type="component" value="Unassembled WGS sequence"/>
</dbReference>
<dbReference type="GO" id="GO:0005829">
    <property type="term" value="C:cytosol"/>
    <property type="evidence" value="ECO:0007669"/>
    <property type="project" value="TreeGrafter"/>
</dbReference>
<dbReference type="NCBIfam" id="TIGR00099">
    <property type="entry name" value="Cof-subfamily"/>
    <property type="match status" value="1"/>
</dbReference>
<dbReference type="SFLD" id="SFLDG01140">
    <property type="entry name" value="C2.B:_Phosphomannomutase_and_P"/>
    <property type="match status" value="1"/>
</dbReference>
<keyword evidence="1" id="KW-0378">Hydrolase</keyword>
<evidence type="ECO:0000313" key="2">
    <source>
        <dbReference type="Proteomes" id="UP000216074"/>
    </source>
</evidence>
<dbReference type="InterPro" id="IPR023214">
    <property type="entry name" value="HAD_sf"/>
</dbReference>
<dbReference type="PANTHER" id="PTHR10000:SF53">
    <property type="entry name" value="5-AMINO-6-(5-PHOSPHO-D-RIBITYLAMINO)URACIL PHOSPHATASE YBJI-RELATED"/>
    <property type="match status" value="1"/>
</dbReference>
<sequence>MTAVDWTEITSPVDIQLVVADMDGTLLDEHSEIPSDFWPMLERLQSRGIEFVPASGRQYATLRSMFADRVPRELSYIAENGNVVVADGKVIEVHGVDVAVSRTVIDLVDDAVANATHDIGLVLCGLNTAYIQRTDQPFVDECRKYYHALEIVPDLHAVLPSVEHGDETMLKLAIFDFGDAETMAADMLSGIARDYQVVVSGAHWVDIMSLGTDKRRGVEALQQHLNIAAANTAVFGDYLNDLQMLSAGECSFAMGNAHPELKAAAHYIAPTNVEHGVITVVNRLIG</sequence>
<dbReference type="CDD" id="cd07518">
    <property type="entry name" value="HAD_YbiV-Like"/>
    <property type="match status" value="1"/>
</dbReference>
<name>A0A261FYZ3_9BIFI</name>
<dbReference type="Gene3D" id="3.40.50.1000">
    <property type="entry name" value="HAD superfamily/HAD-like"/>
    <property type="match status" value="1"/>
</dbReference>
<dbReference type="GO" id="GO:0016791">
    <property type="term" value="F:phosphatase activity"/>
    <property type="evidence" value="ECO:0007669"/>
    <property type="project" value="TreeGrafter"/>
</dbReference>
<keyword evidence="2" id="KW-1185">Reference proteome</keyword>
<dbReference type="GO" id="GO:0000287">
    <property type="term" value="F:magnesium ion binding"/>
    <property type="evidence" value="ECO:0007669"/>
    <property type="project" value="TreeGrafter"/>
</dbReference>
<dbReference type="RefSeq" id="WP_094729704.1">
    <property type="nucleotide sequence ID" value="NZ_MWWY01000022.1"/>
</dbReference>
<gene>
    <name evidence="1" type="ORF">BHAP_1071</name>
</gene>
<accession>A0A261FYZ3</accession>
<comment type="caution">
    <text evidence="1">The sequence shown here is derived from an EMBL/GenBank/DDBJ whole genome shotgun (WGS) entry which is preliminary data.</text>
</comment>
<dbReference type="Pfam" id="PF08282">
    <property type="entry name" value="Hydrolase_3"/>
    <property type="match status" value="1"/>
</dbReference>
<protein>
    <submittedName>
        <fullName evidence="1">HAD family hydrolase</fullName>
    </submittedName>
</protein>
<dbReference type="InterPro" id="IPR036412">
    <property type="entry name" value="HAD-like_sf"/>
</dbReference>
<dbReference type="InterPro" id="IPR000150">
    <property type="entry name" value="Cof"/>
</dbReference>
<proteinExistence type="predicted"/>
<evidence type="ECO:0000313" key="1">
    <source>
        <dbReference type="EMBL" id="OZG64424.1"/>
    </source>
</evidence>